<evidence type="ECO:0000256" key="2">
    <source>
        <dbReference type="ARBA" id="ARBA00005695"/>
    </source>
</evidence>
<reference evidence="5 6" key="1">
    <citation type="submission" date="2017-10" db="EMBL/GenBank/DDBJ databases">
        <authorList>
            <person name="Banno H."/>
            <person name="Chua N.-H."/>
        </authorList>
    </citation>
    <scope>NUCLEOTIDE SEQUENCE [LARGE SCALE GENOMIC DNA]</scope>
    <source>
        <strain evidence="5 6">YW11</strain>
    </source>
</reference>
<evidence type="ECO:0000313" key="5">
    <source>
        <dbReference type="EMBL" id="PHK95206.1"/>
    </source>
</evidence>
<feature type="non-terminal residue" evidence="5">
    <location>
        <position position="1"/>
    </location>
</feature>
<comment type="subcellular location">
    <subcellularLocation>
        <location evidence="1">Periplasm</location>
    </subcellularLocation>
</comment>
<evidence type="ECO:0000259" key="4">
    <source>
        <dbReference type="Pfam" id="PF00496"/>
    </source>
</evidence>
<dbReference type="SUPFAM" id="SSF53850">
    <property type="entry name" value="Periplasmic binding protein-like II"/>
    <property type="match status" value="1"/>
</dbReference>
<evidence type="ECO:0000313" key="6">
    <source>
        <dbReference type="Proteomes" id="UP000223527"/>
    </source>
</evidence>
<keyword evidence="6" id="KW-1185">Reference proteome</keyword>
<dbReference type="PANTHER" id="PTHR30290:SF38">
    <property type="entry name" value="D,D-DIPEPTIDE-BINDING PERIPLASMIC PROTEIN DDPA-RELATED"/>
    <property type="match status" value="1"/>
</dbReference>
<dbReference type="GO" id="GO:1904680">
    <property type="term" value="F:peptide transmembrane transporter activity"/>
    <property type="evidence" value="ECO:0007669"/>
    <property type="project" value="TreeGrafter"/>
</dbReference>
<feature type="domain" description="Solute-binding protein family 5" evidence="4">
    <location>
        <begin position="3"/>
        <end position="99"/>
    </location>
</feature>
<comment type="caution">
    <text evidence="5">The sequence shown here is derived from an EMBL/GenBank/DDBJ whole genome shotgun (WGS) entry which is preliminary data.</text>
</comment>
<gene>
    <name evidence="5" type="ORF">CR162_09610</name>
</gene>
<dbReference type="InterPro" id="IPR039424">
    <property type="entry name" value="SBP_5"/>
</dbReference>
<dbReference type="Gene3D" id="3.40.190.10">
    <property type="entry name" value="Periplasmic binding protein-like II"/>
    <property type="match status" value="1"/>
</dbReference>
<keyword evidence="3" id="KW-0732">Signal</keyword>
<name>A0A2C7ADL2_9PROT</name>
<dbReference type="Pfam" id="PF00496">
    <property type="entry name" value="SBP_bac_5"/>
    <property type="match status" value="1"/>
</dbReference>
<evidence type="ECO:0000256" key="1">
    <source>
        <dbReference type="ARBA" id="ARBA00004418"/>
    </source>
</evidence>
<dbReference type="RefSeq" id="WP_245870232.1">
    <property type="nucleotide sequence ID" value="NZ_PDNU01000014.1"/>
</dbReference>
<sequence length="200" mass="22615">PHAFDTDRANALLDQAGWARGANGIRQKNGVPLEFAVSTTTGSALREQCQQLMMQDWQKIGVSMKINNMAAAVIWGEFYVRSKFQSLLVGTAFRTGIDPDPATRFASDAIPVRGGSGGNYMQWVNPEVDRLLLEGQTSFDQARRKAVYFRLQEIVREELPVLPIFQYAPVEGTKDKLVGYRPNINARQNTWNMREWYWAA</sequence>
<dbReference type="PANTHER" id="PTHR30290">
    <property type="entry name" value="PERIPLASMIC BINDING COMPONENT OF ABC TRANSPORTER"/>
    <property type="match status" value="1"/>
</dbReference>
<proteinExistence type="inferred from homology"/>
<dbReference type="Proteomes" id="UP000223527">
    <property type="component" value="Unassembled WGS sequence"/>
</dbReference>
<dbReference type="EMBL" id="PDNU01000014">
    <property type="protein sequence ID" value="PHK95206.1"/>
    <property type="molecule type" value="Genomic_DNA"/>
</dbReference>
<comment type="similarity">
    <text evidence="2">Belongs to the bacterial solute-binding protein 5 family.</text>
</comment>
<dbReference type="InterPro" id="IPR000914">
    <property type="entry name" value="SBP_5_dom"/>
</dbReference>
<dbReference type="AlphaFoldDB" id="A0A2C7ADL2"/>
<accession>A0A2C7ADL2</accession>
<organism evidence="5 6">
    <name type="scientific">Teichococcus rhizosphaerae</name>
    <dbReference type="NCBI Taxonomy" id="1335062"/>
    <lineage>
        <taxon>Bacteria</taxon>
        <taxon>Pseudomonadati</taxon>
        <taxon>Pseudomonadota</taxon>
        <taxon>Alphaproteobacteria</taxon>
        <taxon>Acetobacterales</taxon>
        <taxon>Roseomonadaceae</taxon>
        <taxon>Roseomonas</taxon>
    </lineage>
</organism>
<dbReference type="GO" id="GO:0015833">
    <property type="term" value="P:peptide transport"/>
    <property type="evidence" value="ECO:0007669"/>
    <property type="project" value="TreeGrafter"/>
</dbReference>
<protein>
    <submittedName>
        <fullName evidence="5">ABC transporter substrate-binding protein</fullName>
    </submittedName>
</protein>
<evidence type="ECO:0000256" key="3">
    <source>
        <dbReference type="ARBA" id="ARBA00022729"/>
    </source>
</evidence>
<dbReference type="Gene3D" id="3.10.105.10">
    <property type="entry name" value="Dipeptide-binding Protein, Domain 3"/>
    <property type="match status" value="1"/>
</dbReference>